<name>A0A7W6F8J7_9HYPH</name>
<dbReference type="Proteomes" id="UP001156881">
    <property type="component" value="Unassembled WGS sequence"/>
</dbReference>
<organism evidence="2 3">
    <name type="scientific">Methylobacterium brachythecii</name>
    <dbReference type="NCBI Taxonomy" id="1176177"/>
    <lineage>
        <taxon>Bacteria</taxon>
        <taxon>Pseudomonadati</taxon>
        <taxon>Pseudomonadota</taxon>
        <taxon>Alphaproteobacteria</taxon>
        <taxon>Hyphomicrobiales</taxon>
        <taxon>Methylobacteriaceae</taxon>
        <taxon>Methylobacterium</taxon>
    </lineage>
</organism>
<proteinExistence type="predicted"/>
<reference evidence="1" key="1">
    <citation type="journal article" date="2014" name="Int. J. Syst. Evol. Microbiol.">
        <title>Complete genome of a new Firmicutes species belonging to the dominant human colonic microbiota ('Ruminococcus bicirculans') reveals two chromosomes and a selective capacity to utilize plant glucans.</title>
        <authorList>
            <consortium name="NISC Comparative Sequencing Program"/>
            <person name="Wegmann U."/>
            <person name="Louis P."/>
            <person name="Goesmann A."/>
            <person name="Henrissat B."/>
            <person name="Duncan S.H."/>
            <person name="Flint H.J."/>
        </authorList>
    </citation>
    <scope>NUCLEOTIDE SEQUENCE</scope>
    <source>
        <strain evidence="1">NBRC 107710</strain>
    </source>
</reference>
<dbReference type="Proteomes" id="UP000517759">
    <property type="component" value="Unassembled WGS sequence"/>
</dbReference>
<reference evidence="4" key="2">
    <citation type="journal article" date="2019" name="Int. J. Syst. Evol. Microbiol.">
        <title>The Global Catalogue of Microorganisms (GCM) 10K type strain sequencing project: providing services to taxonomists for standard genome sequencing and annotation.</title>
        <authorList>
            <consortium name="The Broad Institute Genomics Platform"/>
            <consortium name="The Broad Institute Genome Sequencing Center for Infectious Disease"/>
            <person name="Wu L."/>
            <person name="Ma J."/>
        </authorList>
    </citation>
    <scope>NUCLEOTIDE SEQUENCE [LARGE SCALE GENOMIC DNA]</scope>
    <source>
        <strain evidence="4">NBRC 107710</strain>
    </source>
</reference>
<reference evidence="1" key="4">
    <citation type="submission" date="2023-01" db="EMBL/GenBank/DDBJ databases">
        <title>Draft genome sequence of Methylobacterium brachythecii strain NBRC 107710.</title>
        <authorList>
            <person name="Sun Q."/>
            <person name="Mori K."/>
        </authorList>
    </citation>
    <scope>NUCLEOTIDE SEQUENCE</scope>
    <source>
        <strain evidence="1">NBRC 107710</strain>
    </source>
</reference>
<gene>
    <name evidence="1" type="ORF">GCM10007884_31510</name>
    <name evidence="2" type="ORF">GGR33_003695</name>
</gene>
<sequence length="182" mass="19300">MTLKAALEESYASGDDEGVEVVGLAIDHPSFPAPVYMVRDVANNFGNPGDTIGLPIAEGGPKLPHLLLAFTVIRPGADRDGPTDGKLQIDGASDEINALLEGTIGYDEEIRVSLRFYRVLPGQLDAVTGPDDDGLNGLLMTEVAIDATQASGTIAWPDGRNQNVPTGDNAFFDRDNYPALFS</sequence>
<dbReference type="Pfam" id="PF08875">
    <property type="entry name" value="DUF1833"/>
    <property type="match status" value="1"/>
</dbReference>
<dbReference type="AlphaFoldDB" id="A0A7W6F8J7"/>
<evidence type="ECO:0000313" key="3">
    <source>
        <dbReference type="Proteomes" id="UP000517759"/>
    </source>
</evidence>
<evidence type="ECO:0000313" key="1">
    <source>
        <dbReference type="EMBL" id="GLS45162.1"/>
    </source>
</evidence>
<reference evidence="2 3" key="3">
    <citation type="submission" date="2020-08" db="EMBL/GenBank/DDBJ databases">
        <title>Genomic Encyclopedia of Type Strains, Phase IV (KMG-IV): sequencing the most valuable type-strain genomes for metagenomic binning, comparative biology and taxonomic classification.</title>
        <authorList>
            <person name="Goeker M."/>
        </authorList>
    </citation>
    <scope>NUCLEOTIDE SEQUENCE [LARGE SCALE GENOMIC DNA]</scope>
    <source>
        <strain evidence="2 3">DSM 24105</strain>
    </source>
</reference>
<comment type="caution">
    <text evidence="2">The sequence shown here is derived from an EMBL/GenBank/DDBJ whole genome shotgun (WGS) entry which is preliminary data.</text>
</comment>
<evidence type="ECO:0000313" key="2">
    <source>
        <dbReference type="EMBL" id="MBB3904176.1"/>
    </source>
</evidence>
<evidence type="ECO:0008006" key="5">
    <source>
        <dbReference type="Google" id="ProtNLM"/>
    </source>
</evidence>
<dbReference type="RefSeq" id="WP_183507807.1">
    <property type="nucleotide sequence ID" value="NZ_BSPG01000018.1"/>
</dbReference>
<protein>
    <recommendedName>
        <fullName evidence="5">DUF1833 domain-containing protein</fullName>
    </recommendedName>
</protein>
<keyword evidence="4" id="KW-1185">Reference proteome</keyword>
<accession>A0A7W6F8J7</accession>
<dbReference type="EMBL" id="JACIDN010000007">
    <property type="protein sequence ID" value="MBB3904176.1"/>
    <property type="molecule type" value="Genomic_DNA"/>
</dbReference>
<dbReference type="EMBL" id="BSPG01000018">
    <property type="protein sequence ID" value="GLS45162.1"/>
    <property type="molecule type" value="Genomic_DNA"/>
</dbReference>
<evidence type="ECO:0000313" key="4">
    <source>
        <dbReference type="Proteomes" id="UP001156881"/>
    </source>
</evidence>
<dbReference type="InterPro" id="IPR014974">
    <property type="entry name" value="DUF1833"/>
</dbReference>